<proteinExistence type="predicted"/>
<dbReference type="EMBL" id="CP022433">
    <property type="protein sequence ID" value="ASN27709.1"/>
    <property type="molecule type" value="Genomic_DNA"/>
</dbReference>
<dbReference type="Proteomes" id="UP000031501">
    <property type="component" value="Chromosome"/>
</dbReference>
<evidence type="ECO:0000313" key="1">
    <source>
        <dbReference type="EMBL" id="ASN27709.1"/>
    </source>
</evidence>
<dbReference type="CDD" id="cd10027">
    <property type="entry name" value="UDG-F1-like"/>
    <property type="match status" value="1"/>
</dbReference>
<evidence type="ECO:0000313" key="2">
    <source>
        <dbReference type="Proteomes" id="UP000031501"/>
    </source>
</evidence>
<dbReference type="InterPro" id="IPR002043">
    <property type="entry name" value="UDG_fam1"/>
</dbReference>
<dbReference type="Gene3D" id="3.40.470.10">
    <property type="entry name" value="Uracil-DNA glycosylase-like domain"/>
    <property type="match status" value="1"/>
</dbReference>
<dbReference type="GO" id="GO:0004844">
    <property type="term" value="F:uracil DNA N-glycosylase activity"/>
    <property type="evidence" value="ECO:0007669"/>
    <property type="project" value="InterPro"/>
</dbReference>
<dbReference type="PANTHER" id="PTHR11264:SF0">
    <property type="entry name" value="URACIL-DNA GLYCOSYLASE"/>
    <property type="match status" value="1"/>
</dbReference>
<organism evidence="1 2">
    <name type="scientific">Streptomyces pluripotens</name>
    <dbReference type="NCBI Taxonomy" id="1355015"/>
    <lineage>
        <taxon>Bacteria</taxon>
        <taxon>Bacillati</taxon>
        <taxon>Actinomycetota</taxon>
        <taxon>Actinomycetes</taxon>
        <taxon>Kitasatosporales</taxon>
        <taxon>Streptomycetaceae</taxon>
        <taxon>Streptomyces</taxon>
    </lineage>
</organism>
<dbReference type="AlphaFoldDB" id="A0A221P621"/>
<protein>
    <submittedName>
        <fullName evidence="1">Uracil-DNA glycosylase</fullName>
    </submittedName>
</protein>
<dbReference type="STRING" id="1355015.LK06_029685"/>
<dbReference type="KEGG" id="splu:LK06_029685"/>
<dbReference type="SUPFAM" id="SSF52141">
    <property type="entry name" value="Uracil-DNA glycosylase-like"/>
    <property type="match status" value="1"/>
</dbReference>
<dbReference type="OrthoDB" id="9804372at2"/>
<gene>
    <name evidence="1" type="ORF">LK07_30880</name>
</gene>
<name>A0A221P621_9ACTN</name>
<dbReference type="NCBIfam" id="NF003588">
    <property type="entry name" value="PRK05254.1-1"/>
    <property type="match status" value="1"/>
</dbReference>
<reference evidence="1 2" key="1">
    <citation type="submission" date="2017-07" db="EMBL/GenBank/DDBJ databases">
        <title>Genome sequence of Streptomyces pluripotens MUSC 137T.</title>
        <authorList>
            <person name="Ser H.-L."/>
            <person name="Lee L.-H."/>
        </authorList>
    </citation>
    <scope>NUCLEOTIDE SEQUENCE [LARGE SCALE GENOMIC DNA]</scope>
    <source>
        <strain evidence="1 2">MUSC 137</strain>
    </source>
</reference>
<accession>A0A221P621</accession>
<sequence length="226" mass="25102">MHRSPAQANRPYAPGPLPALLFLLVEVFETVEQFAQPVTGKEGILVHPVLKPLRHGHHAWSALRPACRHLGTPAHAARLSFSVASDVRPLPPSLINFFRELNHQLGLSQQPNGDHSPWIAQGVLLLNRALSTVRRSTPGAHPGTGWEEVTERTIRALVARGLLRASILWGRDTRTLRPWLDNLPSGEFTRPSPTSADREFFGSRPFSRANDLLIQHGGQPVDWRLP</sequence>
<dbReference type="InterPro" id="IPR036895">
    <property type="entry name" value="Uracil-DNA_glycosylase-like_sf"/>
</dbReference>
<keyword evidence="2" id="KW-1185">Reference proteome</keyword>
<dbReference type="GO" id="GO:0097510">
    <property type="term" value="P:base-excision repair, AP site formation via deaminated base removal"/>
    <property type="evidence" value="ECO:0007669"/>
    <property type="project" value="TreeGrafter"/>
</dbReference>
<dbReference type="PANTHER" id="PTHR11264">
    <property type="entry name" value="URACIL-DNA GLYCOSYLASE"/>
    <property type="match status" value="1"/>
</dbReference>